<dbReference type="Gene3D" id="2.60.40.200">
    <property type="entry name" value="Superoxide dismutase, copper/zinc binding domain"/>
    <property type="match status" value="1"/>
</dbReference>
<dbReference type="EMBL" id="KQ964270">
    <property type="protein sequence ID" value="KXJ86149.1"/>
    <property type="molecule type" value="Genomic_DNA"/>
</dbReference>
<dbReference type="EC" id="1.15.1.1" evidence="4"/>
<comment type="subcellular location">
    <subcellularLocation>
        <location evidence="1">Cell envelope</location>
    </subcellularLocation>
    <subcellularLocation>
        <location evidence="2">Secreted</location>
    </subcellularLocation>
</comment>
<keyword evidence="10" id="KW-1185">Reference proteome</keyword>
<dbReference type="InterPro" id="IPR036423">
    <property type="entry name" value="SOD-like_Cu/Zn_dom_sf"/>
</dbReference>
<protein>
    <recommendedName>
        <fullName evidence="4">superoxide dismutase</fullName>
        <ecNumber evidence="4">1.15.1.1</ecNumber>
    </recommendedName>
</protein>
<feature type="transmembrane region" description="Helical" evidence="8">
    <location>
        <begin position="226"/>
        <end position="245"/>
    </location>
</feature>
<dbReference type="GO" id="GO:0046872">
    <property type="term" value="F:metal ion binding"/>
    <property type="evidence" value="ECO:0007669"/>
    <property type="project" value="InterPro"/>
</dbReference>
<keyword evidence="6" id="KW-0049">Antioxidant</keyword>
<proteinExistence type="inferred from homology"/>
<keyword evidence="8" id="KW-1133">Transmembrane helix</keyword>
<comment type="similarity">
    <text evidence="3">Belongs to the Cu-Zn superoxide dismutase family.</text>
</comment>
<comment type="catalytic activity">
    <reaction evidence="7">
        <text>2 superoxide + 2 H(+) = H2O2 + O2</text>
        <dbReference type="Rhea" id="RHEA:20696"/>
        <dbReference type="ChEBI" id="CHEBI:15378"/>
        <dbReference type="ChEBI" id="CHEBI:15379"/>
        <dbReference type="ChEBI" id="CHEBI:16240"/>
        <dbReference type="ChEBI" id="CHEBI:18421"/>
        <dbReference type="EC" id="1.15.1.1"/>
    </reaction>
</comment>
<dbReference type="STRING" id="196109.A0A136INB9"/>
<keyword evidence="8" id="KW-0812">Transmembrane</keyword>
<sequence>MRFSHISSAVAIAGASGAFAQNFQPAPVVEGNPAGVTYVATLPAEPFFMAGSLDGNVEGSVTAKAGPGGRGVQFDVKFSNLPTSGGPFMYHLHVAPSGPSGNCTATLAHVDPFKRGEDPVCNPAEPATCQTGDLSGKFGTVTEDPFTASYHDPYSSINQDVGGSFLGNRSFVFHFANKTRISCADFKLVSSNSSGTPSVYPTGSPIPLPTVVPTTTPPPIAGANSLMATFGGIVAVLPVLAWTLLI</sequence>
<keyword evidence="5" id="KW-0964">Secreted</keyword>
<evidence type="ECO:0000256" key="3">
    <source>
        <dbReference type="ARBA" id="ARBA00010457"/>
    </source>
</evidence>
<evidence type="ECO:0000313" key="9">
    <source>
        <dbReference type="EMBL" id="KXJ86149.1"/>
    </source>
</evidence>
<evidence type="ECO:0000256" key="7">
    <source>
        <dbReference type="ARBA" id="ARBA00049204"/>
    </source>
</evidence>
<dbReference type="OrthoDB" id="159229at2759"/>
<evidence type="ECO:0000256" key="5">
    <source>
        <dbReference type="ARBA" id="ARBA00022525"/>
    </source>
</evidence>
<name>A0A136INB9_9PEZI</name>
<dbReference type="GO" id="GO:0004784">
    <property type="term" value="F:superoxide dismutase activity"/>
    <property type="evidence" value="ECO:0007669"/>
    <property type="project" value="UniProtKB-EC"/>
</dbReference>
<evidence type="ECO:0000256" key="6">
    <source>
        <dbReference type="ARBA" id="ARBA00022862"/>
    </source>
</evidence>
<evidence type="ECO:0000313" key="10">
    <source>
        <dbReference type="Proteomes" id="UP000070501"/>
    </source>
</evidence>
<dbReference type="GO" id="GO:0005576">
    <property type="term" value="C:extracellular region"/>
    <property type="evidence" value="ECO:0007669"/>
    <property type="project" value="UniProtKB-SubCell"/>
</dbReference>
<dbReference type="FunFam" id="2.60.40.200:FF:000007">
    <property type="entry name" value="Cell surface Cu-only superoxide dismutase 5"/>
    <property type="match status" value="1"/>
</dbReference>
<dbReference type="InParanoid" id="A0A136INB9"/>
<accession>A0A136INB9</accession>
<keyword evidence="8" id="KW-0472">Membrane</keyword>
<gene>
    <name evidence="9" type="ORF">Micbo1qcDRAFT_168745</name>
</gene>
<organism evidence="9 10">
    <name type="scientific">Microdochium bolleyi</name>
    <dbReference type="NCBI Taxonomy" id="196109"/>
    <lineage>
        <taxon>Eukaryota</taxon>
        <taxon>Fungi</taxon>
        <taxon>Dikarya</taxon>
        <taxon>Ascomycota</taxon>
        <taxon>Pezizomycotina</taxon>
        <taxon>Sordariomycetes</taxon>
        <taxon>Xylariomycetidae</taxon>
        <taxon>Xylariales</taxon>
        <taxon>Microdochiaceae</taxon>
        <taxon>Microdochium</taxon>
    </lineage>
</organism>
<evidence type="ECO:0000256" key="2">
    <source>
        <dbReference type="ARBA" id="ARBA00004613"/>
    </source>
</evidence>
<evidence type="ECO:0000256" key="1">
    <source>
        <dbReference type="ARBA" id="ARBA00004196"/>
    </source>
</evidence>
<reference evidence="10" key="1">
    <citation type="submission" date="2016-02" db="EMBL/GenBank/DDBJ databases">
        <title>Draft genome sequence of Microdochium bolleyi, a fungal endophyte of beachgrass.</title>
        <authorList>
            <consortium name="DOE Joint Genome Institute"/>
            <person name="David A.S."/>
            <person name="May G."/>
            <person name="Haridas S."/>
            <person name="Lim J."/>
            <person name="Wang M."/>
            <person name="Labutti K."/>
            <person name="Lipzen A."/>
            <person name="Barry K."/>
            <person name="Grigoriev I.V."/>
        </authorList>
    </citation>
    <scope>NUCLEOTIDE SEQUENCE [LARGE SCALE GENOMIC DNA]</scope>
    <source>
        <strain evidence="10">J235TASD1</strain>
    </source>
</reference>
<dbReference type="SUPFAM" id="SSF49329">
    <property type="entry name" value="Cu,Zn superoxide dismutase-like"/>
    <property type="match status" value="1"/>
</dbReference>
<dbReference type="Proteomes" id="UP000070501">
    <property type="component" value="Unassembled WGS sequence"/>
</dbReference>
<dbReference type="AlphaFoldDB" id="A0A136INB9"/>
<evidence type="ECO:0000256" key="8">
    <source>
        <dbReference type="SAM" id="Phobius"/>
    </source>
</evidence>
<evidence type="ECO:0000256" key="4">
    <source>
        <dbReference type="ARBA" id="ARBA00012682"/>
    </source>
</evidence>